<protein>
    <submittedName>
        <fullName evidence="2">Uncharacterized protein</fullName>
    </submittedName>
</protein>
<dbReference type="VEuPathDB" id="FungiDB:I7I53_04046"/>
<organism evidence="2 3">
    <name type="scientific">Ajellomyces capsulatus (strain H88)</name>
    <name type="common">Darling's disease fungus</name>
    <name type="synonym">Histoplasma capsulatum</name>
    <dbReference type="NCBI Taxonomy" id="544711"/>
    <lineage>
        <taxon>Eukaryota</taxon>
        <taxon>Fungi</taxon>
        <taxon>Dikarya</taxon>
        <taxon>Ascomycota</taxon>
        <taxon>Pezizomycotina</taxon>
        <taxon>Eurotiomycetes</taxon>
        <taxon>Eurotiomycetidae</taxon>
        <taxon>Onygenales</taxon>
        <taxon>Ajellomycetaceae</taxon>
        <taxon>Histoplasma</taxon>
    </lineage>
</organism>
<evidence type="ECO:0000313" key="3">
    <source>
        <dbReference type="Proteomes" id="UP000663419"/>
    </source>
</evidence>
<sequence>MLNHTNGAVLKFSEALLSYIIIIILPLYSYASSAYDESLCDVKYKQELIIQEECLVLNDAKNITGT</sequence>
<dbReference type="EMBL" id="CP069105">
    <property type="protein sequence ID" value="QSS56001.1"/>
    <property type="molecule type" value="Genomic_DNA"/>
</dbReference>
<reference evidence="2" key="1">
    <citation type="submission" date="2021-01" db="EMBL/GenBank/DDBJ databases">
        <title>Chromosome-level genome assembly of a human fungal pathogen reveals clustering of transcriptionally co-regulated genes.</title>
        <authorList>
            <person name="Voorhies M."/>
            <person name="Cohen S."/>
            <person name="Shea T.P."/>
            <person name="Petrus S."/>
            <person name="Munoz J.F."/>
            <person name="Poplawski S."/>
            <person name="Goldman W.E."/>
            <person name="Michael T."/>
            <person name="Cuomo C.A."/>
            <person name="Sil A."/>
            <person name="Beyhan S."/>
        </authorList>
    </citation>
    <scope>NUCLEOTIDE SEQUENCE</scope>
    <source>
        <strain evidence="2">H88</strain>
    </source>
</reference>
<gene>
    <name evidence="2" type="ORF">I7I53_04046</name>
</gene>
<dbReference type="AlphaFoldDB" id="A0A8A1LQD1"/>
<name>A0A8A1LQD1_AJEC8</name>
<evidence type="ECO:0000313" key="2">
    <source>
        <dbReference type="EMBL" id="QSS56001.1"/>
    </source>
</evidence>
<feature type="transmembrane region" description="Helical" evidence="1">
    <location>
        <begin position="12"/>
        <end position="31"/>
    </location>
</feature>
<keyword evidence="1" id="KW-0472">Membrane</keyword>
<proteinExistence type="predicted"/>
<evidence type="ECO:0000256" key="1">
    <source>
        <dbReference type="SAM" id="Phobius"/>
    </source>
</evidence>
<keyword evidence="1" id="KW-0812">Transmembrane</keyword>
<dbReference type="Proteomes" id="UP000663419">
    <property type="component" value="Chromosome 4"/>
</dbReference>
<keyword evidence="1" id="KW-1133">Transmembrane helix</keyword>
<accession>A0A8A1LQD1</accession>